<dbReference type="InterPro" id="IPR051550">
    <property type="entry name" value="SCF-Subunits/Alg-Epimerases"/>
</dbReference>
<reference evidence="6 7" key="1">
    <citation type="journal article" date="2015" name="Genome Announc.">
        <title>Draft Genome Sequence of the Terrestrial Cyanobacterium Scytonema millei VB511283, Isolated from Eastern India.</title>
        <authorList>
            <person name="Sen D."/>
            <person name="Chandrababunaidu M.M."/>
            <person name="Singh D."/>
            <person name="Sanghi N."/>
            <person name="Ghorai A."/>
            <person name="Mishra G.P."/>
            <person name="Madduluri M."/>
            <person name="Adhikary S.P."/>
            <person name="Tripathy S."/>
        </authorList>
    </citation>
    <scope>NUCLEOTIDE SEQUENCE [LARGE SCALE GENOMIC DNA]</scope>
    <source>
        <strain evidence="6 7">VB511283</strain>
    </source>
</reference>
<keyword evidence="2" id="KW-0677">Repeat</keyword>
<evidence type="ECO:0000259" key="5">
    <source>
        <dbReference type="Pfam" id="PF07602"/>
    </source>
</evidence>
<feature type="signal peptide" evidence="4">
    <location>
        <begin position="1"/>
        <end position="30"/>
    </location>
</feature>
<dbReference type="RefSeq" id="WP_039713722.1">
    <property type="nucleotide sequence ID" value="NZ_JTJC03000017.1"/>
</dbReference>
<dbReference type="InterPro" id="IPR022441">
    <property type="entry name" value="Para_beta_helix_rpt-2"/>
</dbReference>
<evidence type="ECO:0000256" key="4">
    <source>
        <dbReference type="SAM" id="SignalP"/>
    </source>
</evidence>
<dbReference type="EMBL" id="JTJC03000017">
    <property type="protein sequence ID" value="NHC38138.1"/>
    <property type="molecule type" value="Genomic_DNA"/>
</dbReference>
<organism evidence="6 7">
    <name type="scientific">Scytonema millei VB511283</name>
    <dbReference type="NCBI Taxonomy" id="1245923"/>
    <lineage>
        <taxon>Bacteria</taxon>
        <taxon>Bacillati</taxon>
        <taxon>Cyanobacteriota</taxon>
        <taxon>Cyanophyceae</taxon>
        <taxon>Nostocales</taxon>
        <taxon>Scytonemataceae</taxon>
        <taxon>Scytonema</taxon>
    </lineage>
</organism>
<dbReference type="Proteomes" id="UP000031532">
    <property type="component" value="Unassembled WGS sequence"/>
</dbReference>
<evidence type="ECO:0000256" key="1">
    <source>
        <dbReference type="ARBA" id="ARBA00004906"/>
    </source>
</evidence>
<dbReference type="NCBIfam" id="TIGR03804">
    <property type="entry name" value="para_beta_helix"/>
    <property type="match status" value="1"/>
</dbReference>
<proteinExistence type="predicted"/>
<dbReference type="InterPro" id="IPR012334">
    <property type="entry name" value="Pectin_lyas_fold"/>
</dbReference>
<keyword evidence="3" id="KW-0833">Ubl conjugation pathway</keyword>
<name>A0A9X5EB68_9CYAN</name>
<comment type="caution">
    <text evidence="6">The sequence shown here is derived from an EMBL/GenBank/DDBJ whole genome shotgun (WGS) entry which is preliminary data.</text>
</comment>
<dbReference type="PANTHER" id="PTHR22990">
    <property type="entry name" value="F-BOX ONLY PROTEIN"/>
    <property type="match status" value="1"/>
</dbReference>
<dbReference type="OrthoDB" id="9759810at2"/>
<dbReference type="AlphaFoldDB" id="A0A9X5EB68"/>
<dbReference type="PANTHER" id="PTHR22990:SF15">
    <property type="entry name" value="F-BOX ONLY PROTEIN 10"/>
    <property type="match status" value="1"/>
</dbReference>
<dbReference type="InterPro" id="IPR011459">
    <property type="entry name" value="DUF1565"/>
</dbReference>
<accession>A0A9X5EB68</accession>
<protein>
    <submittedName>
        <fullName evidence="6">DUF1565 domain-containing protein</fullName>
    </submittedName>
</protein>
<sequence length="334" mass="35109">MNFPTIIRFCQAGAIAGSLCIGMANFPTQAQPNPVQHQASISRVKALPSQQIIYVNSATGIDAATAGKDPSIPLRTITFALRQAPSGTLIQLAAGTYSAHSGEVFPLKLKSGVTLKGDVATNGQNVVINGGGRYLSRTFARQNVAVVAEKDSTIIGVTIGNSNLRGTGLWIESTNPTVKYSTFTNNHREGIFVTGTATPKIAANVFVKNGGNGMSLANEAQGEIRNNLFQDTGFGLAIGGTAAPIVVENKIIHNRDGIFVSQEARPVLRNNAIENNQRDGIAIAACSLAQIDLASSNTFNNNGQYDIHNGGANPIVLVGGTAKTAQETQKNQCY</sequence>
<feature type="chain" id="PRO_5040909090" evidence="4">
    <location>
        <begin position="31"/>
        <end position="334"/>
    </location>
</feature>
<evidence type="ECO:0000256" key="3">
    <source>
        <dbReference type="ARBA" id="ARBA00022786"/>
    </source>
</evidence>
<dbReference type="Gene3D" id="2.160.20.10">
    <property type="entry name" value="Single-stranded right-handed beta-helix, Pectin lyase-like"/>
    <property type="match status" value="1"/>
</dbReference>
<gene>
    <name evidence="6" type="ORF">QH73_0026555</name>
</gene>
<dbReference type="Pfam" id="PF07602">
    <property type="entry name" value="DUF1565"/>
    <property type="match status" value="1"/>
</dbReference>
<evidence type="ECO:0000256" key="2">
    <source>
        <dbReference type="ARBA" id="ARBA00022737"/>
    </source>
</evidence>
<keyword evidence="7" id="KW-1185">Reference proteome</keyword>
<keyword evidence="4" id="KW-0732">Signal</keyword>
<dbReference type="SUPFAM" id="SSF51126">
    <property type="entry name" value="Pectin lyase-like"/>
    <property type="match status" value="1"/>
</dbReference>
<dbReference type="InterPro" id="IPR006626">
    <property type="entry name" value="PbH1"/>
</dbReference>
<evidence type="ECO:0000313" key="6">
    <source>
        <dbReference type="EMBL" id="NHC38138.1"/>
    </source>
</evidence>
<feature type="domain" description="DUF1565" evidence="5">
    <location>
        <begin position="59"/>
        <end position="314"/>
    </location>
</feature>
<dbReference type="SMART" id="SM00710">
    <property type="entry name" value="PbH1"/>
    <property type="match status" value="5"/>
</dbReference>
<dbReference type="InterPro" id="IPR011050">
    <property type="entry name" value="Pectin_lyase_fold/virulence"/>
</dbReference>
<comment type="pathway">
    <text evidence="1">Protein modification; protein ubiquitination.</text>
</comment>
<evidence type="ECO:0000313" key="7">
    <source>
        <dbReference type="Proteomes" id="UP000031532"/>
    </source>
</evidence>